<sequence length="251" mass="26576">MRLLAPLALAAALAPAFTPGALAQGGPYRVDDAAIAAPGTFKLESYGAFSVNRSRERAYTVTPGATFAGLPFVEFSLGLERAGEARGDDSDKLRFWSSVISPQAKVALLPIERHGIGLALKTGFSYRTALQRPEPDPDAPARLRRLDLPFATAIVSVAPIESVTVSANLGVEYDRTETRAAPTWGLGAAWEAIESLSLIGAVSGSDRGRAALQAGLRKTVLDGRLDLDVALGRNLSDERATWIIAGFAARF</sequence>
<accession>A0A975YJU5</accession>
<organism evidence="2 3">
    <name type="scientific">Elioraea tepida</name>
    <dbReference type="NCBI Taxonomy" id="2843330"/>
    <lineage>
        <taxon>Bacteria</taxon>
        <taxon>Pseudomonadati</taxon>
        <taxon>Pseudomonadota</taxon>
        <taxon>Alphaproteobacteria</taxon>
        <taxon>Acetobacterales</taxon>
        <taxon>Elioraeaceae</taxon>
        <taxon>Elioraea</taxon>
    </lineage>
</organism>
<dbReference type="EMBL" id="CP076448">
    <property type="protein sequence ID" value="QXM24818.1"/>
    <property type="molecule type" value="Genomic_DNA"/>
</dbReference>
<keyword evidence="1" id="KW-0732">Signal</keyword>
<gene>
    <name evidence="2" type="ORF">KO353_00630</name>
</gene>
<keyword evidence="3" id="KW-1185">Reference proteome</keyword>
<dbReference type="Proteomes" id="UP000694001">
    <property type="component" value="Chromosome"/>
</dbReference>
<feature type="chain" id="PRO_5036893717" evidence="1">
    <location>
        <begin position="24"/>
        <end position="251"/>
    </location>
</feature>
<feature type="signal peptide" evidence="1">
    <location>
        <begin position="1"/>
        <end position="23"/>
    </location>
</feature>
<evidence type="ECO:0000256" key="1">
    <source>
        <dbReference type="SAM" id="SignalP"/>
    </source>
</evidence>
<proteinExistence type="predicted"/>
<evidence type="ECO:0000313" key="3">
    <source>
        <dbReference type="Proteomes" id="UP000694001"/>
    </source>
</evidence>
<dbReference type="AlphaFoldDB" id="A0A975YJU5"/>
<reference evidence="2" key="1">
    <citation type="submission" date="2021-06" db="EMBL/GenBank/DDBJ databases">
        <title>Elioraea tepida, sp. nov., a moderately thermophilic aerobic anoxygenic phototrophic bacterium isolated from an alkaline siliceous hot spring mat community in Yellowstone National Park, WY, USA.</title>
        <authorList>
            <person name="Saini M.K."/>
            <person name="Yoshida S."/>
            <person name="Sebastian A."/>
            <person name="Hirose S."/>
            <person name="Hara E."/>
            <person name="Tamaki H."/>
            <person name="Soulier N.T."/>
            <person name="Albert I."/>
            <person name="Hanada S."/>
            <person name="Bryant D.A."/>
            <person name="Tank M."/>
        </authorList>
    </citation>
    <scope>NUCLEOTIDE SEQUENCE</scope>
    <source>
        <strain evidence="2">MS-P2</strain>
    </source>
</reference>
<name>A0A975YJU5_9PROT</name>
<dbReference type="KEGG" id="elio:KO353_00630"/>
<protein>
    <submittedName>
        <fullName evidence="2">Uncharacterized protein</fullName>
    </submittedName>
</protein>
<dbReference type="RefSeq" id="WP_218285875.1">
    <property type="nucleotide sequence ID" value="NZ_CP076448.1"/>
</dbReference>
<evidence type="ECO:0000313" key="2">
    <source>
        <dbReference type="EMBL" id="QXM24818.1"/>
    </source>
</evidence>